<proteinExistence type="predicted"/>
<dbReference type="RefSeq" id="WP_006674951.1">
    <property type="nucleotide sequence ID" value="NZ_AHKH01000004.1"/>
</dbReference>
<dbReference type="PATRIC" id="fig|1131935.3.peg.442"/>
<name>H3SAB0_9BACL</name>
<accession>H3SAB0</accession>
<evidence type="ECO:0000313" key="2">
    <source>
        <dbReference type="Proteomes" id="UP000003900"/>
    </source>
</evidence>
<organism evidence="1 2">
    <name type="scientific">Paenibacillus dendritiformis C454</name>
    <dbReference type="NCBI Taxonomy" id="1131935"/>
    <lineage>
        <taxon>Bacteria</taxon>
        <taxon>Bacillati</taxon>
        <taxon>Bacillota</taxon>
        <taxon>Bacilli</taxon>
        <taxon>Bacillales</taxon>
        <taxon>Paenibacillaceae</taxon>
        <taxon>Paenibacillus</taxon>
    </lineage>
</organism>
<protein>
    <submittedName>
        <fullName evidence="1">Uncharacterized protein</fullName>
    </submittedName>
</protein>
<comment type="caution">
    <text evidence="1">The sequence shown here is derived from an EMBL/GenBank/DDBJ whole genome shotgun (WGS) entry which is preliminary data.</text>
</comment>
<dbReference type="Proteomes" id="UP000003900">
    <property type="component" value="Unassembled WGS sequence"/>
</dbReference>
<sequence>MLYAVRGNKQLKIGEAEKNTYLAMGYDIAQVDGNKLEIIQHSPSKTVPYADYKKLQDENETLKDEIAALQEQLAEPGKKTKGDK</sequence>
<gene>
    <name evidence="1" type="ORF">PDENDC454_02215</name>
</gene>
<evidence type="ECO:0000313" key="1">
    <source>
        <dbReference type="EMBL" id="EHQ63913.1"/>
    </source>
</evidence>
<reference evidence="1 2" key="1">
    <citation type="journal article" date="2012" name="J. Bacteriol.">
        <title>Genome Sequence of the Pattern-Forming Social Bacterium Paenibacillus dendritiformis C454 Chiral Morphotype.</title>
        <authorList>
            <person name="Sirota-Madi A."/>
            <person name="Olender T."/>
            <person name="Helman Y."/>
            <person name="Brainis I."/>
            <person name="Finkelshtein A."/>
            <person name="Roth D."/>
            <person name="Hagai E."/>
            <person name="Leshkowitz D."/>
            <person name="Brodsky L."/>
            <person name="Galatenko V."/>
            <person name="Nikolaev V."/>
            <person name="Gutnick D.L."/>
            <person name="Lancet D."/>
            <person name="Ben-Jacob E."/>
        </authorList>
    </citation>
    <scope>NUCLEOTIDE SEQUENCE [LARGE SCALE GENOMIC DNA]</scope>
    <source>
        <strain evidence="1 2">C454</strain>
    </source>
</reference>
<keyword evidence="2" id="KW-1185">Reference proteome</keyword>
<dbReference type="EMBL" id="AHKH01000004">
    <property type="protein sequence ID" value="EHQ63913.1"/>
    <property type="molecule type" value="Genomic_DNA"/>
</dbReference>
<dbReference type="STRING" id="1131935.PDENDC454_02215"/>
<dbReference type="AlphaFoldDB" id="H3SAB0"/>
<dbReference type="OrthoDB" id="2646094at2"/>